<dbReference type="InterPro" id="IPR036574">
    <property type="entry name" value="Scorpion_toxin-like_sf"/>
</dbReference>
<evidence type="ECO:0000256" key="3">
    <source>
        <dbReference type="SAM" id="SignalP"/>
    </source>
</evidence>
<dbReference type="GO" id="GO:0006952">
    <property type="term" value="P:defense response"/>
    <property type="evidence" value="ECO:0007669"/>
    <property type="project" value="InterPro"/>
</dbReference>
<evidence type="ECO:0000259" key="4">
    <source>
        <dbReference type="SMART" id="SM00505"/>
    </source>
</evidence>
<reference evidence="5" key="1">
    <citation type="submission" date="2011-08" db="EMBL/GenBank/DDBJ databases">
        <authorList>
            <person name="Lulla T."/>
            <person name="Zhou D."/>
            <person name="Sanelli A."/>
            <person name="Mead S."/>
        </authorList>
    </citation>
    <scope>NUCLEOTIDE SEQUENCE</scope>
</reference>
<dbReference type="PROSITE" id="PS00940">
    <property type="entry name" value="GAMMA_THIONIN"/>
    <property type="match status" value="1"/>
</dbReference>
<name>H6UDU1_WOLAU</name>
<protein>
    <submittedName>
        <fullName evidence="5">Defensin-like protein</fullName>
    </submittedName>
</protein>
<dbReference type="PANTHER" id="PTHR33147">
    <property type="entry name" value="DEFENSIN-LIKE PROTEIN 1"/>
    <property type="match status" value="1"/>
</dbReference>
<feature type="chain" id="PRO_5003607755" evidence="3">
    <location>
        <begin position="30"/>
        <end position="86"/>
    </location>
</feature>
<dbReference type="Gene3D" id="3.30.30.10">
    <property type="entry name" value="Knottin, scorpion toxin-like"/>
    <property type="match status" value="1"/>
</dbReference>
<dbReference type="AlphaFoldDB" id="H6UDU1"/>
<evidence type="ECO:0000313" key="5">
    <source>
        <dbReference type="EMBL" id="AEZ49176.1"/>
    </source>
</evidence>
<sequence length="86" mass="9304">MALKRATSVSVVVLVLLVLLTITATQVSGARELEDLVGASARICSARSGKFRGLCLFSINCARTCRLERFTSGRCSFLRCLCTKTC</sequence>
<dbReference type="EMBL" id="JN634580">
    <property type="protein sequence ID" value="AEZ49176.1"/>
    <property type="molecule type" value="mRNA"/>
</dbReference>
<organism evidence="5">
    <name type="scientific">Wolffia australiana</name>
    <name type="common">Water-meal</name>
    <name type="synonym">Wolffia arrhiza var. australiana</name>
    <dbReference type="NCBI Taxonomy" id="161112"/>
    <lineage>
        <taxon>Eukaryota</taxon>
        <taxon>Viridiplantae</taxon>
        <taxon>Streptophyta</taxon>
        <taxon>Embryophyta</taxon>
        <taxon>Tracheophyta</taxon>
        <taxon>Spermatophyta</taxon>
        <taxon>Magnoliopsida</taxon>
        <taxon>Liliopsida</taxon>
        <taxon>Araceae</taxon>
        <taxon>Lemnoideae</taxon>
        <taxon>Wolffia</taxon>
    </lineage>
</organism>
<dbReference type="SMR" id="H6UDU1"/>
<dbReference type="SUPFAM" id="SSF57095">
    <property type="entry name" value="Scorpion toxin-like"/>
    <property type="match status" value="1"/>
</dbReference>
<dbReference type="Pfam" id="PF00304">
    <property type="entry name" value="Gamma-thionin"/>
    <property type="match status" value="1"/>
</dbReference>
<feature type="domain" description="Knottins-like" evidence="4">
    <location>
        <begin position="43"/>
        <end position="86"/>
    </location>
</feature>
<dbReference type="InterPro" id="IPR008176">
    <property type="entry name" value="Defensin_plant"/>
</dbReference>
<dbReference type="InterPro" id="IPR003614">
    <property type="entry name" value="Knottins"/>
</dbReference>
<feature type="signal peptide" evidence="3">
    <location>
        <begin position="1"/>
        <end position="29"/>
    </location>
</feature>
<keyword evidence="2" id="KW-1015">Disulfide bond</keyword>
<accession>H6UDU1</accession>
<evidence type="ECO:0000256" key="1">
    <source>
        <dbReference type="ARBA" id="ARBA00022729"/>
    </source>
</evidence>
<proteinExistence type="evidence at transcript level"/>
<dbReference type="PANTHER" id="PTHR33147:SF39">
    <property type="entry name" value="DRO1 PROTEIN-RELATED"/>
    <property type="match status" value="1"/>
</dbReference>
<dbReference type="SMART" id="SM00505">
    <property type="entry name" value="Knot1"/>
    <property type="match status" value="1"/>
</dbReference>
<keyword evidence="1 3" id="KW-0732">Signal</keyword>
<evidence type="ECO:0000256" key="2">
    <source>
        <dbReference type="ARBA" id="ARBA00023157"/>
    </source>
</evidence>